<gene>
    <name evidence="2" type="ORF">S12H4_63250</name>
</gene>
<evidence type="ECO:0000313" key="2">
    <source>
        <dbReference type="EMBL" id="GAJ16819.1"/>
    </source>
</evidence>
<evidence type="ECO:0000256" key="1">
    <source>
        <dbReference type="SAM" id="MobiDB-lite"/>
    </source>
</evidence>
<organism evidence="2">
    <name type="scientific">marine sediment metagenome</name>
    <dbReference type="NCBI Taxonomy" id="412755"/>
    <lineage>
        <taxon>unclassified sequences</taxon>
        <taxon>metagenomes</taxon>
        <taxon>ecological metagenomes</taxon>
    </lineage>
</organism>
<reference evidence="2" key="1">
    <citation type="journal article" date="2014" name="Front. Microbiol.">
        <title>High frequency of phylogenetically diverse reductive dehalogenase-homologous genes in deep subseafloor sedimentary metagenomes.</title>
        <authorList>
            <person name="Kawai M."/>
            <person name="Futagami T."/>
            <person name="Toyoda A."/>
            <person name="Takaki Y."/>
            <person name="Nishi S."/>
            <person name="Hori S."/>
            <person name="Arai W."/>
            <person name="Tsubouchi T."/>
            <person name="Morono Y."/>
            <person name="Uchiyama I."/>
            <person name="Ito T."/>
            <person name="Fujiyama A."/>
            <person name="Inagaki F."/>
            <person name="Takami H."/>
        </authorList>
    </citation>
    <scope>NUCLEOTIDE SEQUENCE</scope>
    <source>
        <strain evidence="2">Expedition CK06-06</strain>
    </source>
</reference>
<comment type="caution">
    <text evidence="2">The sequence shown here is derived from an EMBL/GenBank/DDBJ whole genome shotgun (WGS) entry which is preliminary data.</text>
</comment>
<dbReference type="AlphaFoldDB" id="X1UH05"/>
<feature type="non-terminal residue" evidence="2">
    <location>
        <position position="49"/>
    </location>
</feature>
<sequence>ECSTGTNNVTSSAITVQWSKQSQNAWLKRKRKDASRDTRTGATNSDYIN</sequence>
<proteinExistence type="predicted"/>
<feature type="compositionally biased region" description="Polar residues" evidence="1">
    <location>
        <begin position="40"/>
        <end position="49"/>
    </location>
</feature>
<feature type="region of interest" description="Disordered" evidence="1">
    <location>
        <begin position="22"/>
        <end position="49"/>
    </location>
</feature>
<name>X1UH05_9ZZZZ</name>
<accession>X1UH05</accession>
<protein>
    <submittedName>
        <fullName evidence="2">Uncharacterized protein</fullName>
    </submittedName>
</protein>
<feature type="non-terminal residue" evidence="2">
    <location>
        <position position="1"/>
    </location>
</feature>
<dbReference type="EMBL" id="BARW01042898">
    <property type="protein sequence ID" value="GAJ16819.1"/>
    <property type="molecule type" value="Genomic_DNA"/>
</dbReference>